<sequence>MIAIVAWVRPGPTAPSAALLSLTLAALLVAGLAAVIVARLGLAEPLTAIVRLRTRASLAVFVPVSHPGAPGRARPRAPTALIGSLIRSFPSFTGGSPCPCSPRPSRAPTTCSAR</sequence>
<dbReference type="RefSeq" id="WP_344830604.1">
    <property type="nucleotide sequence ID" value="NZ_BAAAUV010000009.1"/>
</dbReference>
<organism evidence="2 3">
    <name type="scientific">Actinocorallia longicatena</name>
    <dbReference type="NCBI Taxonomy" id="111803"/>
    <lineage>
        <taxon>Bacteria</taxon>
        <taxon>Bacillati</taxon>
        <taxon>Actinomycetota</taxon>
        <taxon>Actinomycetes</taxon>
        <taxon>Streptosporangiales</taxon>
        <taxon>Thermomonosporaceae</taxon>
        <taxon>Actinocorallia</taxon>
    </lineage>
</organism>
<dbReference type="EMBL" id="BAAAUV010000009">
    <property type="protein sequence ID" value="GAA3217870.1"/>
    <property type="molecule type" value="Genomic_DNA"/>
</dbReference>
<proteinExistence type="predicted"/>
<evidence type="ECO:0000313" key="2">
    <source>
        <dbReference type="EMBL" id="GAA3217870.1"/>
    </source>
</evidence>
<keyword evidence="3" id="KW-1185">Reference proteome</keyword>
<dbReference type="Proteomes" id="UP001501237">
    <property type="component" value="Unassembled WGS sequence"/>
</dbReference>
<gene>
    <name evidence="2" type="ORF">GCM10010468_40960</name>
</gene>
<reference evidence="3" key="1">
    <citation type="journal article" date="2019" name="Int. J. Syst. Evol. Microbiol.">
        <title>The Global Catalogue of Microorganisms (GCM) 10K type strain sequencing project: providing services to taxonomists for standard genome sequencing and annotation.</title>
        <authorList>
            <consortium name="The Broad Institute Genomics Platform"/>
            <consortium name="The Broad Institute Genome Sequencing Center for Infectious Disease"/>
            <person name="Wu L."/>
            <person name="Ma J."/>
        </authorList>
    </citation>
    <scope>NUCLEOTIDE SEQUENCE [LARGE SCALE GENOMIC DNA]</scope>
    <source>
        <strain evidence="3">JCM 9377</strain>
    </source>
</reference>
<accession>A0ABP6QBI7</accession>
<evidence type="ECO:0000313" key="3">
    <source>
        <dbReference type="Proteomes" id="UP001501237"/>
    </source>
</evidence>
<name>A0ABP6QBI7_9ACTN</name>
<protein>
    <submittedName>
        <fullName evidence="2">Uncharacterized protein</fullName>
    </submittedName>
</protein>
<evidence type="ECO:0000256" key="1">
    <source>
        <dbReference type="SAM" id="MobiDB-lite"/>
    </source>
</evidence>
<dbReference type="InterPro" id="IPR045635">
    <property type="entry name" value="DUF6412"/>
</dbReference>
<comment type="caution">
    <text evidence="2">The sequence shown here is derived from an EMBL/GenBank/DDBJ whole genome shotgun (WGS) entry which is preliminary data.</text>
</comment>
<dbReference type="Pfam" id="PF19950">
    <property type="entry name" value="DUF6412"/>
    <property type="match status" value="1"/>
</dbReference>
<feature type="region of interest" description="Disordered" evidence="1">
    <location>
        <begin position="93"/>
        <end position="114"/>
    </location>
</feature>